<evidence type="ECO:0000313" key="2">
    <source>
        <dbReference type="Proteomes" id="UP001151760"/>
    </source>
</evidence>
<gene>
    <name evidence="1" type="ORF">Tco_0988100</name>
</gene>
<evidence type="ECO:0000313" key="1">
    <source>
        <dbReference type="EMBL" id="GJT53046.1"/>
    </source>
</evidence>
<dbReference type="EMBL" id="BQNB010016552">
    <property type="protein sequence ID" value="GJT53046.1"/>
    <property type="molecule type" value="Genomic_DNA"/>
</dbReference>
<proteinExistence type="predicted"/>
<comment type="caution">
    <text evidence="1">The sequence shown here is derived from an EMBL/GenBank/DDBJ whole genome shotgun (WGS) entry which is preliminary data.</text>
</comment>
<reference evidence="1" key="1">
    <citation type="journal article" date="2022" name="Int. J. Mol. Sci.">
        <title>Draft Genome of Tanacetum Coccineum: Genomic Comparison of Closely Related Tanacetum-Family Plants.</title>
        <authorList>
            <person name="Yamashiro T."/>
            <person name="Shiraishi A."/>
            <person name="Nakayama K."/>
            <person name="Satake H."/>
        </authorList>
    </citation>
    <scope>NUCLEOTIDE SEQUENCE</scope>
</reference>
<dbReference type="Proteomes" id="UP001151760">
    <property type="component" value="Unassembled WGS sequence"/>
</dbReference>
<sequence>MNDPNITMEEYIRLEEEKARRRVFNDTLTSEAALSCEPTISSINDDEIDFRISFDESDDEDCTIIFDKNSFSYKIISVNDLKTDSENDDDKVNMPLFQSPKPTVSYFDDLDFFKDFENEFPAIVYNNAQTSKSDLLTEPISNPPHIDEFNLKDETSLSECDEEEKNILNFNDLVPFNVIYPDELKTDTDNDNDKVDIEHSSGVLPGRQPGMLFNFVIESVFPDFNTACLFYACGRRYQYGVSWGMDTAYDSDTVLGPRERKSTNIGGEFTNLEILKCWSLETSRRHGKVYNWETTTYGKIWDNEDVHDLGSVENEFPAIVFNDMLTSEAALSCGVGYDFLTEPTLSPQHIDEFNLNDETSLSECDEEEQNISIGVSSTPWIQHIDYLDVMRRYLQPQSIDVVIKWNIAYTEDLVKEISTNIGGEFKCLEIMKCWSLETSQEGCPVQHHNLLIISTWRNLSEQISGVFLFLILFTDSSLLVSYIHRGSL</sequence>
<protein>
    <submittedName>
        <fullName evidence="1">Uncharacterized protein</fullName>
    </submittedName>
</protein>
<keyword evidence="2" id="KW-1185">Reference proteome</keyword>
<reference evidence="1" key="2">
    <citation type="submission" date="2022-01" db="EMBL/GenBank/DDBJ databases">
        <authorList>
            <person name="Yamashiro T."/>
            <person name="Shiraishi A."/>
            <person name="Satake H."/>
            <person name="Nakayama K."/>
        </authorList>
    </citation>
    <scope>NUCLEOTIDE SEQUENCE</scope>
</reference>
<name>A0ABQ5EQ01_9ASTR</name>
<accession>A0ABQ5EQ01</accession>
<organism evidence="1 2">
    <name type="scientific">Tanacetum coccineum</name>
    <dbReference type="NCBI Taxonomy" id="301880"/>
    <lineage>
        <taxon>Eukaryota</taxon>
        <taxon>Viridiplantae</taxon>
        <taxon>Streptophyta</taxon>
        <taxon>Embryophyta</taxon>
        <taxon>Tracheophyta</taxon>
        <taxon>Spermatophyta</taxon>
        <taxon>Magnoliopsida</taxon>
        <taxon>eudicotyledons</taxon>
        <taxon>Gunneridae</taxon>
        <taxon>Pentapetalae</taxon>
        <taxon>asterids</taxon>
        <taxon>campanulids</taxon>
        <taxon>Asterales</taxon>
        <taxon>Asteraceae</taxon>
        <taxon>Asteroideae</taxon>
        <taxon>Anthemideae</taxon>
        <taxon>Anthemidinae</taxon>
        <taxon>Tanacetum</taxon>
    </lineage>
</organism>